<evidence type="ECO:0000256" key="4">
    <source>
        <dbReference type="ARBA" id="ARBA00022723"/>
    </source>
</evidence>
<keyword evidence="3 9" id="KW-0831">Ubiquinone biosynthesis</keyword>
<gene>
    <name evidence="9 11" type="primary">coq7</name>
    <name evidence="11" type="ORF">AQPW35_44050</name>
</gene>
<feature type="binding site" evidence="9">
    <location>
        <position position="212"/>
    </location>
    <ligand>
        <name>Fe cation</name>
        <dbReference type="ChEBI" id="CHEBI:24875"/>
        <label>2</label>
    </ligand>
</feature>
<evidence type="ECO:0000313" key="11">
    <source>
        <dbReference type="EMBL" id="GCL65324.1"/>
    </source>
</evidence>
<sequence>MTLLHQTPDASAKIQGEKGQGLLSANNERRGHPLRYPDPMISGDELIASADLALRTLRRGARAGRPMPRAGTPADDGALSADERRLSGALMRVNHVGEVCAQALYAAQALTARTPELRAQMVAAGREETDHLAWTERRLDELGDRTSLLNPLWYAGAFAIGLAAGRAGDRISLGFVVETERQVEAHLASHLERLPQADADSRAVVAQMKDDEARHADEALAAGGAAMPAPVRWLMRSAARVMTRTAHVF</sequence>
<dbReference type="NCBIfam" id="NF033656">
    <property type="entry name" value="DMQ_monoox_COQ7"/>
    <property type="match status" value="1"/>
</dbReference>
<protein>
    <recommendedName>
        <fullName evidence="9">3-demethoxyubiquinol 3-hydroxylase</fullName>
        <shortName evidence="9">DMQ hydroxylase</shortName>
        <ecNumber evidence="9">1.14.99.60</ecNumber>
    </recommendedName>
    <alternativeName>
        <fullName evidence="9">2-nonaprenyl-3-methyl-6-methoxy-1,4-benzoquinol hydroxylase</fullName>
    </alternativeName>
</protein>
<comment type="subcellular location">
    <subcellularLocation>
        <location evidence="9">Cell membrane</location>
        <topology evidence="9">Peripheral membrane protein</topology>
    </subcellularLocation>
</comment>
<dbReference type="AlphaFoldDB" id="A0A480AUV6"/>
<dbReference type="PANTHER" id="PTHR11237">
    <property type="entry name" value="COENZYME Q10 BIOSYNTHESIS PROTEIN 7"/>
    <property type="match status" value="1"/>
</dbReference>
<dbReference type="InterPro" id="IPR012347">
    <property type="entry name" value="Ferritin-like"/>
</dbReference>
<dbReference type="Proteomes" id="UP000301751">
    <property type="component" value="Unassembled WGS sequence"/>
</dbReference>
<feature type="binding site" evidence="9">
    <location>
        <position position="128"/>
    </location>
    <ligand>
        <name>Fe cation</name>
        <dbReference type="ChEBI" id="CHEBI:24875"/>
        <label>1</label>
    </ligand>
</feature>
<feature type="binding site" evidence="9">
    <location>
        <position position="215"/>
    </location>
    <ligand>
        <name>Fe cation</name>
        <dbReference type="ChEBI" id="CHEBI:24875"/>
        <label>2</label>
    </ligand>
</feature>
<keyword evidence="8 9" id="KW-0472">Membrane</keyword>
<comment type="catalytic activity">
    <reaction evidence="9">
        <text>a 5-methoxy-2-methyl-3-(all-trans-polyprenyl)benzene-1,4-diol + AH2 + O2 = a 3-demethylubiquinol + A + H2O</text>
        <dbReference type="Rhea" id="RHEA:50908"/>
        <dbReference type="Rhea" id="RHEA-COMP:10859"/>
        <dbReference type="Rhea" id="RHEA-COMP:10914"/>
        <dbReference type="ChEBI" id="CHEBI:13193"/>
        <dbReference type="ChEBI" id="CHEBI:15377"/>
        <dbReference type="ChEBI" id="CHEBI:15379"/>
        <dbReference type="ChEBI" id="CHEBI:17499"/>
        <dbReference type="ChEBI" id="CHEBI:84167"/>
        <dbReference type="ChEBI" id="CHEBI:84422"/>
        <dbReference type="EC" id="1.14.99.60"/>
    </reaction>
</comment>
<comment type="function">
    <text evidence="9">Catalyzes the hydroxylation of 2-nonaprenyl-3-methyl-6-methoxy-1,4-benzoquinol during ubiquinone biosynthesis.</text>
</comment>
<dbReference type="InterPro" id="IPR011566">
    <property type="entry name" value="Ubq_synth_Coq7"/>
</dbReference>
<evidence type="ECO:0000256" key="5">
    <source>
        <dbReference type="ARBA" id="ARBA00023002"/>
    </source>
</evidence>
<dbReference type="UniPathway" id="UPA00232"/>
<feature type="region of interest" description="Disordered" evidence="10">
    <location>
        <begin position="1"/>
        <end position="32"/>
    </location>
</feature>
<accession>A0A480AUV6</accession>
<dbReference type="HAMAP" id="MF_01658">
    <property type="entry name" value="COQ7"/>
    <property type="match status" value="1"/>
</dbReference>
<feature type="binding site" evidence="9">
    <location>
        <position position="212"/>
    </location>
    <ligand>
        <name>Fe cation</name>
        <dbReference type="ChEBI" id="CHEBI:24875"/>
        <label>1</label>
    </ligand>
</feature>
<dbReference type="InterPro" id="IPR009078">
    <property type="entry name" value="Ferritin-like_SF"/>
</dbReference>
<keyword evidence="4 9" id="KW-0479">Metal-binding</keyword>
<dbReference type="GO" id="GO:0006744">
    <property type="term" value="P:ubiquinone biosynthetic process"/>
    <property type="evidence" value="ECO:0007669"/>
    <property type="project" value="UniProtKB-UniRule"/>
</dbReference>
<feature type="binding site" evidence="9">
    <location>
        <position position="131"/>
    </location>
    <ligand>
        <name>Fe cation</name>
        <dbReference type="ChEBI" id="CHEBI:24875"/>
        <label>1</label>
    </ligand>
</feature>
<keyword evidence="2 9" id="KW-1003">Cell membrane</keyword>
<evidence type="ECO:0000256" key="8">
    <source>
        <dbReference type="ARBA" id="ARBA00023136"/>
    </source>
</evidence>
<dbReference type="GO" id="GO:0046872">
    <property type="term" value="F:metal ion binding"/>
    <property type="evidence" value="ECO:0007669"/>
    <property type="project" value="UniProtKB-KW"/>
</dbReference>
<feature type="binding site" evidence="9">
    <location>
        <position position="128"/>
    </location>
    <ligand>
        <name>Fe cation</name>
        <dbReference type="ChEBI" id="CHEBI:24875"/>
        <label>2</label>
    </ligand>
</feature>
<comment type="pathway">
    <text evidence="1 9">Cofactor biosynthesis; ubiquinone biosynthesis.</text>
</comment>
<keyword evidence="7 9" id="KW-0503">Monooxygenase</keyword>
<dbReference type="EMBL" id="BJCL01000015">
    <property type="protein sequence ID" value="GCL65324.1"/>
    <property type="molecule type" value="Genomic_DNA"/>
</dbReference>
<feature type="binding site" evidence="9">
    <location>
        <position position="98"/>
    </location>
    <ligand>
        <name>Fe cation</name>
        <dbReference type="ChEBI" id="CHEBI:24875"/>
        <label>1</label>
    </ligand>
</feature>
<keyword evidence="12" id="KW-1185">Reference proteome</keyword>
<organism evidence="11 12">
    <name type="scientific">Pseudaquabacterium pictum</name>
    <dbReference type="NCBI Taxonomy" id="2315236"/>
    <lineage>
        <taxon>Bacteria</taxon>
        <taxon>Pseudomonadati</taxon>
        <taxon>Pseudomonadota</taxon>
        <taxon>Betaproteobacteria</taxon>
        <taxon>Burkholderiales</taxon>
        <taxon>Sphaerotilaceae</taxon>
        <taxon>Pseudaquabacterium</taxon>
    </lineage>
</organism>
<evidence type="ECO:0000256" key="10">
    <source>
        <dbReference type="SAM" id="MobiDB-lite"/>
    </source>
</evidence>
<evidence type="ECO:0000256" key="2">
    <source>
        <dbReference type="ARBA" id="ARBA00022475"/>
    </source>
</evidence>
<keyword evidence="6 9" id="KW-0408">Iron</keyword>
<dbReference type="Pfam" id="PF03232">
    <property type="entry name" value="COQ7"/>
    <property type="match status" value="1"/>
</dbReference>
<dbReference type="InterPro" id="IPR047809">
    <property type="entry name" value="COQ7_proteobact"/>
</dbReference>
<reference evidence="12" key="1">
    <citation type="submission" date="2019-03" db="EMBL/GenBank/DDBJ databases">
        <title>Aquabacterium pictum sp.nov., the first bacteriochlorophyll a-containing freshwater bacterium in the genus Aquabacterium of the class Betaproteobacteria.</title>
        <authorList>
            <person name="Hirose S."/>
            <person name="Tank M."/>
            <person name="Hara E."/>
            <person name="Tamaki H."/>
            <person name="Takaichi S."/>
            <person name="Haruta S."/>
            <person name="Hanada S."/>
        </authorList>
    </citation>
    <scope>NUCLEOTIDE SEQUENCE [LARGE SCALE GENOMIC DNA]</scope>
    <source>
        <strain evidence="12">W35</strain>
    </source>
</reference>
<dbReference type="PANTHER" id="PTHR11237:SF4">
    <property type="entry name" value="5-DEMETHOXYUBIQUINONE HYDROXYLASE, MITOCHONDRIAL"/>
    <property type="match status" value="1"/>
</dbReference>
<comment type="similarity">
    <text evidence="9">Belongs to the COQ7 family.</text>
</comment>
<evidence type="ECO:0000256" key="6">
    <source>
        <dbReference type="ARBA" id="ARBA00023004"/>
    </source>
</evidence>
<evidence type="ECO:0000256" key="9">
    <source>
        <dbReference type="HAMAP-Rule" id="MF_01658"/>
    </source>
</evidence>
<dbReference type="GO" id="GO:0005886">
    <property type="term" value="C:plasma membrane"/>
    <property type="evidence" value="ECO:0007669"/>
    <property type="project" value="UniProtKB-SubCell"/>
</dbReference>
<dbReference type="GO" id="GO:0008682">
    <property type="term" value="F:3-demethoxyubiquinol 3-hydroxylase activity"/>
    <property type="evidence" value="ECO:0007669"/>
    <property type="project" value="UniProtKB-EC"/>
</dbReference>
<evidence type="ECO:0000313" key="12">
    <source>
        <dbReference type="Proteomes" id="UP000301751"/>
    </source>
</evidence>
<feature type="binding site" evidence="9">
    <location>
        <position position="180"/>
    </location>
    <ligand>
        <name>Fe cation</name>
        <dbReference type="ChEBI" id="CHEBI:24875"/>
        <label>2</label>
    </ligand>
</feature>
<name>A0A480AUV6_9BURK</name>
<proteinExistence type="inferred from homology"/>
<dbReference type="Gene3D" id="1.20.1260.10">
    <property type="match status" value="1"/>
</dbReference>
<evidence type="ECO:0000256" key="7">
    <source>
        <dbReference type="ARBA" id="ARBA00023033"/>
    </source>
</evidence>
<dbReference type="EC" id="1.14.99.60" evidence="9"/>
<comment type="caution">
    <text evidence="11">The sequence shown here is derived from an EMBL/GenBank/DDBJ whole genome shotgun (WGS) entry which is preliminary data.</text>
</comment>
<comment type="cofactor">
    <cofactor evidence="9">
        <name>Fe cation</name>
        <dbReference type="ChEBI" id="CHEBI:24875"/>
    </cofactor>
    <text evidence="9">Binds 2 iron ions per subunit.</text>
</comment>
<evidence type="ECO:0000256" key="3">
    <source>
        <dbReference type="ARBA" id="ARBA00022688"/>
    </source>
</evidence>
<dbReference type="CDD" id="cd01042">
    <property type="entry name" value="DMQH"/>
    <property type="match status" value="1"/>
</dbReference>
<keyword evidence="5 9" id="KW-0560">Oxidoreductase</keyword>
<evidence type="ECO:0000256" key="1">
    <source>
        <dbReference type="ARBA" id="ARBA00004749"/>
    </source>
</evidence>
<dbReference type="SUPFAM" id="SSF47240">
    <property type="entry name" value="Ferritin-like"/>
    <property type="match status" value="1"/>
</dbReference>